<sequence length="67" mass="7611">HECEGYGHIRTECATYLKKQKKGLTVTWSDEDESEEESEFEVANRITALTGICMSNADSCDEEITYD</sequence>
<feature type="non-terminal residue" evidence="1">
    <location>
        <position position="1"/>
    </location>
</feature>
<dbReference type="Proteomes" id="UP000265520">
    <property type="component" value="Unassembled WGS sequence"/>
</dbReference>
<dbReference type="AlphaFoldDB" id="A0A392T6A0"/>
<proteinExistence type="predicted"/>
<dbReference type="EMBL" id="LXQA010502124">
    <property type="protein sequence ID" value="MCI55815.1"/>
    <property type="molecule type" value="Genomic_DNA"/>
</dbReference>
<evidence type="ECO:0000313" key="1">
    <source>
        <dbReference type="EMBL" id="MCI55815.1"/>
    </source>
</evidence>
<evidence type="ECO:0000313" key="2">
    <source>
        <dbReference type="Proteomes" id="UP000265520"/>
    </source>
</evidence>
<keyword evidence="2" id="KW-1185">Reference proteome</keyword>
<accession>A0A392T6A0</accession>
<protein>
    <submittedName>
        <fullName evidence="1">Gag-pol polyprotein</fullName>
    </submittedName>
</protein>
<organism evidence="1 2">
    <name type="scientific">Trifolium medium</name>
    <dbReference type="NCBI Taxonomy" id="97028"/>
    <lineage>
        <taxon>Eukaryota</taxon>
        <taxon>Viridiplantae</taxon>
        <taxon>Streptophyta</taxon>
        <taxon>Embryophyta</taxon>
        <taxon>Tracheophyta</taxon>
        <taxon>Spermatophyta</taxon>
        <taxon>Magnoliopsida</taxon>
        <taxon>eudicotyledons</taxon>
        <taxon>Gunneridae</taxon>
        <taxon>Pentapetalae</taxon>
        <taxon>rosids</taxon>
        <taxon>fabids</taxon>
        <taxon>Fabales</taxon>
        <taxon>Fabaceae</taxon>
        <taxon>Papilionoideae</taxon>
        <taxon>50 kb inversion clade</taxon>
        <taxon>NPAAA clade</taxon>
        <taxon>Hologalegina</taxon>
        <taxon>IRL clade</taxon>
        <taxon>Trifolieae</taxon>
        <taxon>Trifolium</taxon>
    </lineage>
</organism>
<reference evidence="1 2" key="1">
    <citation type="journal article" date="2018" name="Front. Plant Sci.">
        <title>Red Clover (Trifolium pratense) and Zigzag Clover (T. medium) - A Picture of Genomic Similarities and Differences.</title>
        <authorList>
            <person name="Dluhosova J."/>
            <person name="Istvanek J."/>
            <person name="Nedelnik J."/>
            <person name="Repkova J."/>
        </authorList>
    </citation>
    <scope>NUCLEOTIDE SEQUENCE [LARGE SCALE GENOMIC DNA]</scope>
    <source>
        <strain evidence="2">cv. 10/8</strain>
        <tissue evidence="1">Leaf</tissue>
    </source>
</reference>
<name>A0A392T6A0_9FABA</name>
<comment type="caution">
    <text evidence="1">The sequence shown here is derived from an EMBL/GenBank/DDBJ whole genome shotgun (WGS) entry which is preliminary data.</text>
</comment>